<sequence>MNGLTLFQLVLLILLVKRSTSQDATSRKYAFVLNDIELEIKGITHTTTHKQLRSLGITEQDIIGGLSIYVHIKDSVKVKHDDEIITEFKLKKPYKKASEIKTLLQEINERNPEIMDFEKCTLKF</sequence>
<feature type="signal peptide" evidence="1">
    <location>
        <begin position="1"/>
        <end position="21"/>
    </location>
</feature>
<evidence type="ECO:0000256" key="1">
    <source>
        <dbReference type="SAM" id="SignalP"/>
    </source>
</evidence>
<proteinExistence type="predicted"/>
<keyword evidence="2" id="KW-1185">Reference proteome</keyword>
<reference evidence="3" key="1">
    <citation type="submission" date="2022-11" db="UniProtKB">
        <authorList>
            <consortium name="WormBaseParasite"/>
        </authorList>
    </citation>
    <scope>IDENTIFICATION</scope>
</reference>
<dbReference type="AlphaFoldDB" id="A0A915E0F8"/>
<feature type="chain" id="PRO_5037686914" evidence="1">
    <location>
        <begin position="22"/>
        <end position="124"/>
    </location>
</feature>
<name>A0A915E0F8_9BILA</name>
<keyword evidence="1" id="KW-0732">Signal</keyword>
<dbReference type="WBParaSite" id="jg24876">
    <property type="protein sequence ID" value="jg24876"/>
    <property type="gene ID" value="jg24876"/>
</dbReference>
<dbReference type="Proteomes" id="UP000887574">
    <property type="component" value="Unplaced"/>
</dbReference>
<evidence type="ECO:0000313" key="3">
    <source>
        <dbReference type="WBParaSite" id="jg24876"/>
    </source>
</evidence>
<protein>
    <submittedName>
        <fullName evidence="3">Uncharacterized protein</fullName>
    </submittedName>
</protein>
<evidence type="ECO:0000313" key="2">
    <source>
        <dbReference type="Proteomes" id="UP000887574"/>
    </source>
</evidence>
<accession>A0A915E0F8</accession>
<organism evidence="2 3">
    <name type="scientific">Ditylenchus dipsaci</name>
    <dbReference type="NCBI Taxonomy" id="166011"/>
    <lineage>
        <taxon>Eukaryota</taxon>
        <taxon>Metazoa</taxon>
        <taxon>Ecdysozoa</taxon>
        <taxon>Nematoda</taxon>
        <taxon>Chromadorea</taxon>
        <taxon>Rhabditida</taxon>
        <taxon>Tylenchina</taxon>
        <taxon>Tylenchomorpha</taxon>
        <taxon>Sphaerularioidea</taxon>
        <taxon>Anguinidae</taxon>
        <taxon>Anguininae</taxon>
        <taxon>Ditylenchus</taxon>
    </lineage>
</organism>